<evidence type="ECO:0000313" key="2">
    <source>
        <dbReference type="EMBL" id="KAH0810472.1"/>
    </source>
</evidence>
<comment type="caution">
    <text evidence="2">The sequence shown here is derived from an EMBL/GenBank/DDBJ whole genome shotgun (WGS) entry which is preliminary data.</text>
</comment>
<gene>
    <name evidence="2" type="ORF">GEV33_012321</name>
</gene>
<name>A0A8J6L887_TENMO</name>
<feature type="region of interest" description="Disordered" evidence="1">
    <location>
        <begin position="246"/>
        <end position="266"/>
    </location>
</feature>
<dbReference type="Proteomes" id="UP000719412">
    <property type="component" value="Unassembled WGS sequence"/>
</dbReference>
<protein>
    <submittedName>
        <fullName evidence="2">Uncharacterized protein</fullName>
    </submittedName>
</protein>
<dbReference type="AlphaFoldDB" id="A0A8J6L887"/>
<keyword evidence="3" id="KW-1185">Reference proteome</keyword>
<reference evidence="2" key="1">
    <citation type="journal article" date="2020" name="J Insects Food Feed">
        <title>The yellow mealworm (Tenebrio molitor) genome: a resource for the emerging insects as food and feed industry.</title>
        <authorList>
            <person name="Eriksson T."/>
            <person name="Andere A."/>
            <person name="Kelstrup H."/>
            <person name="Emery V."/>
            <person name="Picard C."/>
        </authorList>
    </citation>
    <scope>NUCLEOTIDE SEQUENCE</scope>
    <source>
        <strain evidence="2">Stoneville</strain>
        <tissue evidence="2">Whole head</tissue>
    </source>
</reference>
<accession>A0A8J6L887</accession>
<feature type="compositionally biased region" description="Low complexity" evidence="1">
    <location>
        <begin position="254"/>
        <end position="266"/>
    </location>
</feature>
<evidence type="ECO:0000256" key="1">
    <source>
        <dbReference type="SAM" id="MobiDB-lite"/>
    </source>
</evidence>
<reference evidence="2" key="2">
    <citation type="submission" date="2021-08" db="EMBL/GenBank/DDBJ databases">
        <authorList>
            <person name="Eriksson T."/>
        </authorList>
    </citation>
    <scope>NUCLEOTIDE SEQUENCE</scope>
    <source>
        <strain evidence="2">Stoneville</strain>
        <tissue evidence="2">Whole head</tissue>
    </source>
</reference>
<sequence>MSDVRVSATLNFHPTVETDITGRTTRMATTESEAGPGVESRPRPIVVVRSSVFVLTNVKLAKPRPGPGHRTRKTLGMRPSKQPYRRGEHSGYCTGGSQVSRNVRPVLGRGPSAPWRRPFSLVAPRRVTDVDDPSTTISHSKRCTILFSKVTDCRRGATGGNVSVCTGRGGHHSVKSHCVRIVTAMVIITAAKHSVLRKHQNGLMTKGRRRESAHNLLRTRQIVREFLGHGASRKVVTVLVYQSHNRLGGGGADGPPTATTPKPTKK</sequence>
<evidence type="ECO:0000313" key="3">
    <source>
        <dbReference type="Proteomes" id="UP000719412"/>
    </source>
</evidence>
<proteinExistence type="predicted"/>
<feature type="region of interest" description="Disordered" evidence="1">
    <location>
        <begin position="62"/>
        <end position="111"/>
    </location>
</feature>
<organism evidence="2 3">
    <name type="scientific">Tenebrio molitor</name>
    <name type="common">Yellow mealworm beetle</name>
    <dbReference type="NCBI Taxonomy" id="7067"/>
    <lineage>
        <taxon>Eukaryota</taxon>
        <taxon>Metazoa</taxon>
        <taxon>Ecdysozoa</taxon>
        <taxon>Arthropoda</taxon>
        <taxon>Hexapoda</taxon>
        <taxon>Insecta</taxon>
        <taxon>Pterygota</taxon>
        <taxon>Neoptera</taxon>
        <taxon>Endopterygota</taxon>
        <taxon>Coleoptera</taxon>
        <taxon>Polyphaga</taxon>
        <taxon>Cucujiformia</taxon>
        <taxon>Tenebrionidae</taxon>
        <taxon>Tenebrio</taxon>
    </lineage>
</organism>
<dbReference type="EMBL" id="JABDTM020027468">
    <property type="protein sequence ID" value="KAH0810472.1"/>
    <property type="molecule type" value="Genomic_DNA"/>
</dbReference>